<organism evidence="1 2">
    <name type="scientific">Nitratidesulfovibrio vulgaris (strain ATCC 29579 / DSM 644 / CCUG 34227 / NCIMB 8303 / VKM B-1760 / Hildenborough)</name>
    <name type="common">Desulfovibrio vulgaris</name>
    <dbReference type="NCBI Taxonomy" id="882"/>
    <lineage>
        <taxon>Bacteria</taxon>
        <taxon>Pseudomonadati</taxon>
        <taxon>Thermodesulfobacteriota</taxon>
        <taxon>Desulfovibrionia</taxon>
        <taxon>Desulfovibrionales</taxon>
        <taxon>Desulfovibrionaceae</taxon>
        <taxon>Nitratidesulfovibrio</taxon>
    </lineage>
</organism>
<dbReference type="PaxDb" id="882-DVU_1394"/>
<dbReference type="STRING" id="882.DVU_1394"/>
<reference evidence="1 2" key="1">
    <citation type="journal article" date="2004" name="Nat. Biotechnol.">
        <title>The genome sequence of the anaerobic, sulfate-reducing bacterium Desulfovibrio vulgaris Hildenborough.</title>
        <authorList>
            <person name="Heidelberg J.F."/>
            <person name="Seshadri R."/>
            <person name="Haveman S.A."/>
            <person name="Hemme C.L."/>
            <person name="Paulsen I.T."/>
            <person name="Kolonay J.F."/>
            <person name="Eisen J.A."/>
            <person name="Ward N."/>
            <person name="Methe B."/>
            <person name="Brinkac L.M."/>
            <person name="Daugherty S.C."/>
            <person name="Deboy R.T."/>
            <person name="Dodson R.J."/>
            <person name="Durkin A.S."/>
            <person name="Madupu R."/>
            <person name="Nelson W.C."/>
            <person name="Sullivan S.A."/>
            <person name="Fouts D."/>
            <person name="Haft D.H."/>
            <person name="Selengut J."/>
            <person name="Peterson J.D."/>
            <person name="Davidsen T.M."/>
            <person name="Zafar N."/>
            <person name="Zhou L."/>
            <person name="Radune D."/>
            <person name="Dimitrov G."/>
            <person name="Hance M."/>
            <person name="Tran K."/>
            <person name="Khouri H."/>
            <person name="Gill J."/>
            <person name="Utterback T.R."/>
            <person name="Feldblyum T.V."/>
            <person name="Wall J.D."/>
            <person name="Voordouw G."/>
            <person name="Fraser C.M."/>
        </authorList>
    </citation>
    <scope>NUCLEOTIDE SEQUENCE [LARGE SCALE GENOMIC DNA]</scope>
    <source>
        <strain evidence="2">ATCC 29579 / DSM 644 / NCIMB 8303 / VKM B-1760 / Hildenborough</strain>
    </source>
</reference>
<accession>Q72C90</accession>
<evidence type="ECO:0000313" key="1">
    <source>
        <dbReference type="EMBL" id="AAS95872.1"/>
    </source>
</evidence>
<dbReference type="HOGENOM" id="CLU_3079251_0_0_7"/>
<dbReference type="EMBL" id="AE017285">
    <property type="protein sequence ID" value="AAS95872.1"/>
    <property type="molecule type" value="Genomic_DNA"/>
</dbReference>
<sequence length="52" mass="6224">MRLMRFRRISPAFIVNGFRASPDTNGESTTCSRYSSKRNDWRFHGRYFRSGF</sequence>
<gene>
    <name evidence="1" type="ordered locus">DVU_1394</name>
</gene>
<dbReference type="KEGG" id="dvu:DVU_1394"/>
<dbReference type="EnsemblBacteria" id="AAS95872">
    <property type="protein sequence ID" value="AAS95872"/>
    <property type="gene ID" value="DVU_1394"/>
</dbReference>
<evidence type="ECO:0000313" key="2">
    <source>
        <dbReference type="Proteomes" id="UP000002194"/>
    </source>
</evidence>
<dbReference type="Proteomes" id="UP000002194">
    <property type="component" value="Chromosome"/>
</dbReference>
<protein>
    <submittedName>
        <fullName evidence="1">Uncharacterized protein</fullName>
    </submittedName>
</protein>
<dbReference type="AlphaFoldDB" id="Q72C90"/>
<proteinExistence type="predicted"/>
<keyword evidence="2" id="KW-1185">Reference proteome</keyword>
<name>Q72C90_NITV2</name>